<evidence type="ECO:0000256" key="3">
    <source>
        <dbReference type="ARBA" id="ARBA00024356"/>
    </source>
</evidence>
<dbReference type="Gene3D" id="2.115.10.20">
    <property type="entry name" value="Glycosyl hydrolase domain, family 43"/>
    <property type="match status" value="1"/>
</dbReference>
<comment type="similarity">
    <text evidence="3">Belongs to the glycosyl hydrolase 130 family.</text>
</comment>
<protein>
    <submittedName>
        <fullName evidence="4">Glycosidase</fullName>
    </submittedName>
</protein>
<accession>A0A832LMN2</accession>
<proteinExistence type="inferred from homology"/>
<dbReference type="SUPFAM" id="SSF75005">
    <property type="entry name" value="Arabinanase/levansucrase/invertase"/>
    <property type="match status" value="1"/>
</dbReference>
<dbReference type="PIRSF" id="PIRSF016202">
    <property type="entry name" value="PH1107"/>
    <property type="match status" value="1"/>
</dbReference>
<gene>
    <name evidence="4" type="ORF">ENS56_13175</name>
</gene>
<dbReference type="CDD" id="cd18612">
    <property type="entry name" value="GH130_Lin0857-like"/>
    <property type="match status" value="1"/>
</dbReference>
<dbReference type="PANTHER" id="PTHR34106">
    <property type="entry name" value="GLYCOSIDASE"/>
    <property type="match status" value="1"/>
</dbReference>
<comment type="caution">
    <text evidence="4">The sequence shown here is derived from an EMBL/GenBank/DDBJ whole genome shotgun (WGS) entry which is preliminary data.</text>
</comment>
<keyword evidence="1" id="KW-0328">Glycosyltransferase</keyword>
<organism evidence="4">
    <name type="scientific">Ignavibacterium album</name>
    <dbReference type="NCBI Taxonomy" id="591197"/>
    <lineage>
        <taxon>Bacteria</taxon>
        <taxon>Pseudomonadati</taxon>
        <taxon>Ignavibacteriota</taxon>
        <taxon>Ignavibacteria</taxon>
        <taxon>Ignavibacteriales</taxon>
        <taxon>Ignavibacteriaceae</taxon>
        <taxon>Ignavibacterium</taxon>
    </lineage>
</organism>
<dbReference type="GO" id="GO:0016757">
    <property type="term" value="F:glycosyltransferase activity"/>
    <property type="evidence" value="ECO:0007669"/>
    <property type="project" value="UniProtKB-KW"/>
</dbReference>
<reference evidence="4" key="1">
    <citation type="journal article" date="2020" name="mSystems">
        <title>Genome- and Community-Level Interaction Insights into Carbon Utilization and Element Cycling Functions of Hydrothermarchaeota in Hydrothermal Sediment.</title>
        <authorList>
            <person name="Zhou Z."/>
            <person name="Liu Y."/>
            <person name="Xu W."/>
            <person name="Pan J."/>
            <person name="Luo Z.H."/>
            <person name="Li M."/>
        </authorList>
    </citation>
    <scope>NUCLEOTIDE SEQUENCE [LARGE SCALE GENOMIC DNA]</scope>
    <source>
        <strain evidence="4">SpSt-500</strain>
    </source>
</reference>
<dbReference type="AlphaFoldDB" id="A0A832LMN2"/>
<evidence type="ECO:0000256" key="1">
    <source>
        <dbReference type="ARBA" id="ARBA00022676"/>
    </source>
</evidence>
<dbReference type="Pfam" id="PF04041">
    <property type="entry name" value="Glyco_hydro_130"/>
    <property type="match status" value="1"/>
</dbReference>
<dbReference type="PANTHER" id="PTHR34106:SF5">
    <property type="entry name" value="GLYCOSIDASE"/>
    <property type="match status" value="1"/>
</dbReference>
<dbReference type="EMBL" id="DSVI01000020">
    <property type="protein sequence ID" value="HGT48982.1"/>
    <property type="molecule type" value="Genomic_DNA"/>
</dbReference>
<keyword evidence="4" id="KW-0326">Glycosidase</keyword>
<evidence type="ECO:0000256" key="2">
    <source>
        <dbReference type="ARBA" id="ARBA00022679"/>
    </source>
</evidence>
<dbReference type="GO" id="GO:0016798">
    <property type="term" value="F:hydrolase activity, acting on glycosyl bonds"/>
    <property type="evidence" value="ECO:0007669"/>
    <property type="project" value="UniProtKB-KW"/>
</dbReference>
<keyword evidence="4" id="KW-0378">Hydrolase</keyword>
<dbReference type="InterPro" id="IPR023296">
    <property type="entry name" value="Glyco_hydro_beta-prop_sf"/>
</dbReference>
<evidence type="ECO:0000313" key="4">
    <source>
        <dbReference type="EMBL" id="HGT48982.1"/>
    </source>
</evidence>
<sequence length="348" mass="40078">MIRRYIKNPILKPSDIIIENDELDVFGVFNPGATRFNNKIILLLRVALKCKEEKNWIKVLLCDRTSDYNLKIVRWRKRKSLSVNNSDPRFIIINEKKFLTSLSLLYLAQSDDGINFSVTQSPVISPANEYETFGIEDPRIIKIDGTYYITYTSVSENSFCTALAKTDNFKTFRRVGIIFPPENKDVVLFPKKIGNKYFCLHRPTVAFIGKPSVWISQSNNLIDWGNHHLLFAPLNNKWESNKVGAGPEPILTDRGWLVLYHSVNDEGVYSLNAILLDEKNPRKIIGRTRKPILSPEYWYEKEGVIPNVVFSNGWIRMDEDKLLIYYGSADKYISVAECKISSLTNQIK</sequence>
<name>A0A832LMN2_9BACT</name>
<keyword evidence="2" id="KW-0808">Transferase</keyword>
<dbReference type="InterPro" id="IPR007184">
    <property type="entry name" value="Mannoside_phosphorylase"/>
</dbReference>